<dbReference type="Proteomes" id="UP000663870">
    <property type="component" value="Unassembled WGS sequence"/>
</dbReference>
<dbReference type="InterPro" id="IPR002121">
    <property type="entry name" value="HRDC_dom"/>
</dbReference>
<dbReference type="GO" id="GO:0071035">
    <property type="term" value="P:nuclear polyadenylation-dependent rRNA catabolic process"/>
    <property type="evidence" value="ECO:0007669"/>
    <property type="project" value="TreeGrafter"/>
</dbReference>
<dbReference type="FunFam" id="1.10.150.80:FF:000001">
    <property type="entry name" value="Putative exosome component 10"/>
    <property type="match status" value="1"/>
</dbReference>
<dbReference type="GO" id="GO:0071037">
    <property type="term" value="P:nuclear polyadenylation-dependent snRNA catabolic process"/>
    <property type="evidence" value="ECO:0007669"/>
    <property type="project" value="TreeGrafter"/>
</dbReference>
<evidence type="ECO:0000256" key="2">
    <source>
        <dbReference type="ARBA" id="ARBA00022552"/>
    </source>
</evidence>
<dbReference type="InterPro" id="IPR002562">
    <property type="entry name" value="3'-5'_exonuclease_dom"/>
</dbReference>
<dbReference type="GO" id="GO:0071040">
    <property type="term" value="P:nuclear polyadenylation-dependent antisense transcript catabolic process"/>
    <property type="evidence" value="ECO:0007669"/>
    <property type="project" value="TreeGrafter"/>
</dbReference>
<dbReference type="SUPFAM" id="SSF47819">
    <property type="entry name" value="HRDC-like"/>
    <property type="match status" value="1"/>
</dbReference>
<dbReference type="CDD" id="cd06147">
    <property type="entry name" value="Rrp6p_like_exo"/>
    <property type="match status" value="1"/>
</dbReference>
<dbReference type="GO" id="GO:0071044">
    <property type="term" value="P:histone mRNA catabolic process"/>
    <property type="evidence" value="ECO:0007669"/>
    <property type="project" value="TreeGrafter"/>
</dbReference>
<gene>
    <name evidence="12" type="ORF">JXQ802_LOCUS54038</name>
    <name evidence="11" type="ORF">PYM288_LOCUS37618</name>
</gene>
<evidence type="ECO:0000313" key="12">
    <source>
        <dbReference type="EMBL" id="CAF1647044.1"/>
    </source>
</evidence>
<dbReference type="FunFam" id="3.30.420.10:FF:000059">
    <property type="entry name" value="Exosome complex exonuclease Rrp6"/>
    <property type="match status" value="1"/>
</dbReference>
<dbReference type="GO" id="GO:0003727">
    <property type="term" value="F:single-stranded RNA binding"/>
    <property type="evidence" value="ECO:0007669"/>
    <property type="project" value="TreeGrafter"/>
</dbReference>
<dbReference type="Pfam" id="PF01612">
    <property type="entry name" value="DNA_pol_A_exo1"/>
    <property type="match status" value="1"/>
</dbReference>
<organism evidence="11 13">
    <name type="scientific">Rotaria sordida</name>
    <dbReference type="NCBI Taxonomy" id="392033"/>
    <lineage>
        <taxon>Eukaryota</taxon>
        <taxon>Metazoa</taxon>
        <taxon>Spiralia</taxon>
        <taxon>Gnathifera</taxon>
        <taxon>Rotifera</taxon>
        <taxon>Eurotatoria</taxon>
        <taxon>Bdelloidea</taxon>
        <taxon>Philodinida</taxon>
        <taxon>Philodinidae</taxon>
        <taxon>Rotaria</taxon>
    </lineage>
</organism>
<keyword evidence="3" id="KW-0540">Nuclease</keyword>
<dbReference type="GO" id="GO:0071036">
    <property type="term" value="P:nuclear polyadenylation-dependent snoRNA catabolic process"/>
    <property type="evidence" value="ECO:0007669"/>
    <property type="project" value="TreeGrafter"/>
</dbReference>
<dbReference type="SMART" id="SM00341">
    <property type="entry name" value="HRDC"/>
    <property type="match status" value="1"/>
</dbReference>
<dbReference type="GO" id="GO:0000176">
    <property type="term" value="C:nuclear exosome (RNase complex)"/>
    <property type="evidence" value="ECO:0007669"/>
    <property type="project" value="TreeGrafter"/>
</dbReference>
<dbReference type="InterPro" id="IPR045092">
    <property type="entry name" value="Rrp6-like"/>
</dbReference>
<evidence type="ECO:0000259" key="10">
    <source>
        <dbReference type="PROSITE" id="PS50967"/>
    </source>
</evidence>
<feature type="domain" description="HRDC" evidence="10">
    <location>
        <begin position="247"/>
        <end position="327"/>
    </location>
</feature>
<dbReference type="EMBL" id="CAJNOH010008334">
    <property type="protein sequence ID" value="CAF1477601.1"/>
    <property type="molecule type" value="Genomic_DNA"/>
</dbReference>
<proteinExistence type="inferred from homology"/>
<comment type="subcellular location">
    <subcellularLocation>
        <location evidence="1">Nucleus</location>
    </subcellularLocation>
</comment>
<evidence type="ECO:0000256" key="1">
    <source>
        <dbReference type="ARBA" id="ARBA00004123"/>
    </source>
</evidence>
<keyword evidence="4" id="KW-0378">Hydrolase</keyword>
<evidence type="ECO:0000313" key="13">
    <source>
        <dbReference type="Proteomes" id="UP000663854"/>
    </source>
</evidence>
<evidence type="ECO:0000256" key="3">
    <source>
        <dbReference type="ARBA" id="ARBA00022722"/>
    </source>
</evidence>
<sequence length="467" mass="55129">LLHPYFDEIEAFEPNESLLKEVKVQLSKSLDETKYLFVDTPDKLKKMIDHIENQSELAIDLEHHSYRSYQGFTCLMQISSRTEDFLIDTIVLRDELNILNNIFTNPNIVKVFHGADSDIEWLQKDFGLYIVNMFDTHQAARELNLPAFSLAYLLKSYCDIDANKQFQLADWRIRPLPEEYLRYAREDTHYLLYIYDLLRNRLIEKNIQFLKTVYDKSKMICQKLYKKPYFDDNAYQNIYLKSRKTFNIRQLAALKSLYYWRDRIARQEDESTGYVLPNHMLLQISEILPREPQGVRACCNPVPLLVQHNLHDIHQIILQVRDIPLIEEPKEQHIAPLTLPILYDPENVLNYLSSILDETFIEESNKRDKLNDSLLPIQINKQLLPVSNIRLNKSTNFFDMYMPESYRTGSLIKTKSLWKIYYPDRDLSVNGKSNQHDVNNQNSTNISKEKSSDDIEVIMLNKQVNFA</sequence>
<dbReference type="GO" id="GO:0071051">
    <property type="term" value="P:poly(A)-dependent snoRNA 3'-end processing"/>
    <property type="evidence" value="ECO:0007669"/>
    <property type="project" value="TreeGrafter"/>
</dbReference>
<keyword evidence="6" id="KW-0269">Exonuclease</keyword>
<evidence type="ECO:0000256" key="4">
    <source>
        <dbReference type="ARBA" id="ARBA00022801"/>
    </source>
</evidence>
<reference evidence="11" key="1">
    <citation type="submission" date="2021-02" db="EMBL/GenBank/DDBJ databases">
        <authorList>
            <person name="Nowell W R."/>
        </authorList>
    </citation>
    <scope>NUCLEOTIDE SEQUENCE</scope>
</reference>
<keyword evidence="14" id="KW-1185">Reference proteome</keyword>
<dbReference type="SUPFAM" id="SSF53098">
    <property type="entry name" value="Ribonuclease H-like"/>
    <property type="match status" value="1"/>
</dbReference>
<evidence type="ECO:0000256" key="9">
    <source>
        <dbReference type="ARBA" id="ARBA00070365"/>
    </source>
</evidence>
<dbReference type="GO" id="GO:0071039">
    <property type="term" value="P:nuclear polyadenylation-dependent CUT catabolic process"/>
    <property type="evidence" value="ECO:0007669"/>
    <property type="project" value="TreeGrafter"/>
</dbReference>
<dbReference type="SMART" id="SM00474">
    <property type="entry name" value="35EXOc"/>
    <property type="match status" value="1"/>
</dbReference>
<dbReference type="GO" id="GO:0000166">
    <property type="term" value="F:nucleotide binding"/>
    <property type="evidence" value="ECO:0007669"/>
    <property type="project" value="InterPro"/>
</dbReference>
<name>A0A815RNZ2_9BILA</name>
<accession>A0A815RNZ2</accession>
<dbReference type="Pfam" id="PF00570">
    <property type="entry name" value="HRDC"/>
    <property type="match status" value="1"/>
</dbReference>
<dbReference type="AlphaFoldDB" id="A0A815RNZ2"/>
<dbReference type="Gene3D" id="1.10.150.80">
    <property type="entry name" value="HRDC domain"/>
    <property type="match status" value="1"/>
</dbReference>
<dbReference type="GO" id="GO:0005730">
    <property type="term" value="C:nucleolus"/>
    <property type="evidence" value="ECO:0007669"/>
    <property type="project" value="TreeGrafter"/>
</dbReference>
<evidence type="ECO:0000256" key="7">
    <source>
        <dbReference type="ARBA" id="ARBA00023242"/>
    </source>
</evidence>
<dbReference type="GO" id="GO:0071038">
    <property type="term" value="P:TRAMP-dependent tRNA surveillance pathway"/>
    <property type="evidence" value="ECO:0007669"/>
    <property type="project" value="TreeGrafter"/>
</dbReference>
<dbReference type="GO" id="GO:0000467">
    <property type="term" value="P:exonucleolytic trimming to generate mature 3'-end of 5.8S rRNA from tricistronic rRNA transcript (SSU-rRNA, 5.8S rRNA, LSU-rRNA)"/>
    <property type="evidence" value="ECO:0007669"/>
    <property type="project" value="InterPro"/>
</dbReference>
<protein>
    <recommendedName>
        <fullName evidence="9">Exosome complex component 10 homolog</fullName>
    </recommendedName>
</protein>
<keyword evidence="5" id="KW-0271">Exosome</keyword>
<dbReference type="InterPro" id="IPR012337">
    <property type="entry name" value="RNaseH-like_sf"/>
</dbReference>
<dbReference type="Proteomes" id="UP000663854">
    <property type="component" value="Unassembled WGS sequence"/>
</dbReference>
<dbReference type="PROSITE" id="PS50967">
    <property type="entry name" value="HRDC"/>
    <property type="match status" value="1"/>
</dbReference>
<dbReference type="GO" id="GO:0000175">
    <property type="term" value="F:3'-5'-RNA exonuclease activity"/>
    <property type="evidence" value="ECO:0007669"/>
    <property type="project" value="InterPro"/>
</dbReference>
<evidence type="ECO:0000256" key="6">
    <source>
        <dbReference type="ARBA" id="ARBA00022839"/>
    </source>
</evidence>
<evidence type="ECO:0000256" key="8">
    <source>
        <dbReference type="ARBA" id="ARBA00043957"/>
    </source>
</evidence>
<feature type="non-terminal residue" evidence="11">
    <location>
        <position position="1"/>
    </location>
</feature>
<evidence type="ECO:0000256" key="5">
    <source>
        <dbReference type="ARBA" id="ARBA00022835"/>
    </source>
</evidence>
<comment type="similarity">
    <text evidence="8">Belongs to the exosome component 10/RRP6 family.</text>
</comment>
<dbReference type="EMBL" id="CAJNOL010010020">
    <property type="protein sequence ID" value="CAF1647044.1"/>
    <property type="molecule type" value="Genomic_DNA"/>
</dbReference>
<evidence type="ECO:0000313" key="14">
    <source>
        <dbReference type="Proteomes" id="UP000663870"/>
    </source>
</evidence>
<dbReference type="InterPro" id="IPR044876">
    <property type="entry name" value="HRDC_dom_sf"/>
</dbReference>
<keyword evidence="2" id="KW-0698">rRNA processing</keyword>
<dbReference type="InterPro" id="IPR049559">
    <property type="entry name" value="Rrp6p-like_exo"/>
</dbReference>
<dbReference type="PANTHER" id="PTHR12124:SF47">
    <property type="entry name" value="EXOSOME COMPONENT 10"/>
    <property type="match status" value="1"/>
</dbReference>
<dbReference type="Gene3D" id="3.30.420.10">
    <property type="entry name" value="Ribonuclease H-like superfamily/Ribonuclease H"/>
    <property type="match status" value="1"/>
</dbReference>
<comment type="caution">
    <text evidence="11">The sequence shown here is derived from an EMBL/GenBank/DDBJ whole genome shotgun (WGS) entry which is preliminary data.</text>
</comment>
<keyword evidence="7" id="KW-0539">Nucleus</keyword>
<evidence type="ECO:0000313" key="11">
    <source>
        <dbReference type="EMBL" id="CAF1477601.1"/>
    </source>
</evidence>
<dbReference type="InterPro" id="IPR036397">
    <property type="entry name" value="RNaseH_sf"/>
</dbReference>
<dbReference type="PANTHER" id="PTHR12124">
    <property type="entry name" value="POLYMYOSITIS/SCLERODERMA AUTOANTIGEN-RELATED"/>
    <property type="match status" value="1"/>
</dbReference>
<dbReference type="InterPro" id="IPR010997">
    <property type="entry name" value="HRDC-like_sf"/>
</dbReference>